<evidence type="ECO:0000256" key="1">
    <source>
        <dbReference type="SAM" id="MobiDB-lite"/>
    </source>
</evidence>
<dbReference type="EMBL" id="AYKW01000056">
    <property type="protein sequence ID" value="PIL25265.1"/>
    <property type="molecule type" value="Genomic_DNA"/>
</dbReference>
<dbReference type="AlphaFoldDB" id="A0A2G8RUS3"/>
<feature type="compositionally biased region" description="Basic and acidic residues" evidence="1">
    <location>
        <begin position="165"/>
        <end position="180"/>
    </location>
</feature>
<evidence type="ECO:0000313" key="2">
    <source>
        <dbReference type="EMBL" id="PIL25265.1"/>
    </source>
</evidence>
<dbReference type="Proteomes" id="UP000230002">
    <property type="component" value="Unassembled WGS sequence"/>
</dbReference>
<proteinExistence type="predicted"/>
<sequence>MSARKKVLESGRKPRILLPGSSIRGSGSLKELRFDRSVAVVGDSGISFRVEQASQHSHSESMLGASMLSTSSRISGMGMSVGTGAGGASGSTTGLTQEIVMDDLSSDLDSDVPPSPSPTPRPGSAMSILSRRSQTPTGSYLLRSGMTSSRTGEETRRSVSPSVVESERAPSRAAPYEDKSSVNLSMKTETTFSYEYLDQMERRYKRLMGDIAIVEGRLDEVSGMIVAESSGESK</sequence>
<keyword evidence="3" id="KW-1185">Reference proteome</keyword>
<feature type="region of interest" description="Disordered" evidence="1">
    <location>
        <begin position="105"/>
        <end position="180"/>
    </location>
</feature>
<organism evidence="2 3">
    <name type="scientific">Ganoderma sinense ZZ0214-1</name>
    <dbReference type="NCBI Taxonomy" id="1077348"/>
    <lineage>
        <taxon>Eukaryota</taxon>
        <taxon>Fungi</taxon>
        <taxon>Dikarya</taxon>
        <taxon>Basidiomycota</taxon>
        <taxon>Agaricomycotina</taxon>
        <taxon>Agaricomycetes</taxon>
        <taxon>Polyporales</taxon>
        <taxon>Polyporaceae</taxon>
        <taxon>Ganoderma</taxon>
    </lineage>
</organism>
<comment type="caution">
    <text evidence="2">The sequence shown here is derived from an EMBL/GenBank/DDBJ whole genome shotgun (WGS) entry which is preliminary data.</text>
</comment>
<name>A0A2G8RUS3_9APHY</name>
<dbReference type="OrthoDB" id="3359639at2759"/>
<dbReference type="STRING" id="1077348.A0A2G8RUS3"/>
<protein>
    <submittedName>
        <fullName evidence="2">Uncharacterized protein</fullName>
    </submittedName>
</protein>
<accession>A0A2G8RUS3</accession>
<reference evidence="2 3" key="1">
    <citation type="journal article" date="2015" name="Sci. Rep.">
        <title>Chromosome-level genome map provides insights into diverse defense mechanisms in the medicinal fungus Ganoderma sinense.</title>
        <authorList>
            <person name="Zhu Y."/>
            <person name="Xu J."/>
            <person name="Sun C."/>
            <person name="Zhou S."/>
            <person name="Xu H."/>
            <person name="Nelson D.R."/>
            <person name="Qian J."/>
            <person name="Song J."/>
            <person name="Luo H."/>
            <person name="Xiang L."/>
            <person name="Li Y."/>
            <person name="Xu Z."/>
            <person name="Ji A."/>
            <person name="Wang L."/>
            <person name="Lu S."/>
            <person name="Hayward A."/>
            <person name="Sun W."/>
            <person name="Li X."/>
            <person name="Schwartz D.C."/>
            <person name="Wang Y."/>
            <person name="Chen S."/>
        </authorList>
    </citation>
    <scope>NUCLEOTIDE SEQUENCE [LARGE SCALE GENOMIC DNA]</scope>
    <source>
        <strain evidence="2 3">ZZ0214-1</strain>
    </source>
</reference>
<evidence type="ECO:0000313" key="3">
    <source>
        <dbReference type="Proteomes" id="UP000230002"/>
    </source>
</evidence>
<gene>
    <name evidence="2" type="ORF">GSI_13154</name>
</gene>